<dbReference type="AlphaFoldDB" id="A0AAN9GC54"/>
<dbReference type="Gene3D" id="3.10.10.10">
    <property type="entry name" value="HIV Type 1 Reverse Transcriptase, subunit A, domain 1"/>
    <property type="match status" value="1"/>
</dbReference>
<dbReference type="CDD" id="cd09275">
    <property type="entry name" value="RNase_HI_RT_DIRS1"/>
    <property type="match status" value="1"/>
</dbReference>
<accession>A0AAN9GC54</accession>
<organism evidence="2 3">
    <name type="scientific">Littorina saxatilis</name>
    <dbReference type="NCBI Taxonomy" id="31220"/>
    <lineage>
        <taxon>Eukaryota</taxon>
        <taxon>Metazoa</taxon>
        <taxon>Spiralia</taxon>
        <taxon>Lophotrochozoa</taxon>
        <taxon>Mollusca</taxon>
        <taxon>Gastropoda</taxon>
        <taxon>Caenogastropoda</taxon>
        <taxon>Littorinimorpha</taxon>
        <taxon>Littorinoidea</taxon>
        <taxon>Littorinidae</taxon>
        <taxon>Littorina</taxon>
    </lineage>
</organism>
<comment type="caution">
    <text evidence="2">The sequence shown here is derived from an EMBL/GenBank/DDBJ whole genome shotgun (WGS) entry which is preliminary data.</text>
</comment>
<dbReference type="InterPro" id="IPR000477">
    <property type="entry name" value="RT_dom"/>
</dbReference>
<reference evidence="2 3" key="1">
    <citation type="submission" date="2024-02" db="EMBL/GenBank/DDBJ databases">
        <title>Chromosome-scale genome assembly of the rough periwinkle Littorina saxatilis.</title>
        <authorList>
            <person name="De Jode A."/>
            <person name="Faria R."/>
            <person name="Formenti G."/>
            <person name="Sims Y."/>
            <person name="Smith T.P."/>
            <person name="Tracey A."/>
            <person name="Wood J.M.D."/>
            <person name="Zagrodzka Z.B."/>
            <person name="Johannesson K."/>
            <person name="Butlin R.K."/>
            <person name="Leder E.H."/>
        </authorList>
    </citation>
    <scope>NUCLEOTIDE SEQUENCE [LARGE SCALE GENOMIC DNA]</scope>
    <source>
        <strain evidence="2">Snail1</strain>
        <tissue evidence="2">Muscle</tissue>
    </source>
</reference>
<dbReference type="InterPro" id="IPR043128">
    <property type="entry name" value="Rev_trsase/Diguanyl_cyclase"/>
</dbReference>
<feature type="domain" description="Reverse transcriptase" evidence="1">
    <location>
        <begin position="1"/>
        <end position="132"/>
    </location>
</feature>
<evidence type="ECO:0000313" key="2">
    <source>
        <dbReference type="EMBL" id="KAK7102169.1"/>
    </source>
</evidence>
<dbReference type="SUPFAM" id="SSF56672">
    <property type="entry name" value="DNA/RNA polymerases"/>
    <property type="match status" value="1"/>
</dbReference>
<dbReference type="PANTHER" id="PTHR33050">
    <property type="entry name" value="REVERSE TRANSCRIPTASE DOMAIN-CONTAINING PROTEIN"/>
    <property type="match status" value="1"/>
</dbReference>
<dbReference type="PROSITE" id="PS50878">
    <property type="entry name" value="RT_POL"/>
    <property type="match status" value="1"/>
</dbReference>
<dbReference type="PANTHER" id="PTHR33050:SF8">
    <property type="entry name" value="REVERSE TRANSCRIPTASE DOMAIN-CONTAINING PROTEIN"/>
    <property type="match status" value="1"/>
</dbReference>
<dbReference type="Pfam" id="PF00078">
    <property type="entry name" value="RVT_1"/>
    <property type="match status" value="1"/>
</dbReference>
<sequence>MVKKLGRGSHLVKVDIKSAFRLLPIHPDDFSLLGMSVDGYLFVDKSLPFGCAISCSLFEKFSTFLEWCVQQASMSSDVIHYLDDFCGGGVSEDKAKRMLDSLLDTFNELGVPVAPEKVEGPTTCLKFLGLEVDTVALQVRIPEDKLNDLKELVASLLNGRKKITLRQLQSLIGKLNFACRAIVPGRAFCRRLIDATRGVQKPHHHIRVTEDMRQDLLVWSSFLEMHNGISIMLEERWVDTSHLNLYTDAAGGVGFGAFFCGHWACGAWPVEWRSNDPDITFKELFPIVLAIHLWGKELSNQKVLFHCDNMAVVCIINRQTTRSRPTMGLVRTLVSVCLEHNILFRAKHIPGIRNEVADSLSRLQLKRFRALVPGADTQPTEVPHALLRQLQQK</sequence>
<evidence type="ECO:0000313" key="3">
    <source>
        <dbReference type="Proteomes" id="UP001374579"/>
    </source>
</evidence>
<name>A0AAN9GC54_9CAEN</name>
<protein>
    <recommendedName>
        <fullName evidence="1">Reverse transcriptase domain-containing protein</fullName>
    </recommendedName>
</protein>
<keyword evidence="3" id="KW-1185">Reference proteome</keyword>
<dbReference type="InterPro" id="IPR052055">
    <property type="entry name" value="Hepadnavirus_pol/RT"/>
</dbReference>
<dbReference type="InterPro" id="IPR043502">
    <property type="entry name" value="DNA/RNA_pol_sf"/>
</dbReference>
<dbReference type="Gene3D" id="3.30.70.270">
    <property type="match status" value="1"/>
</dbReference>
<dbReference type="EMBL" id="JBAMIC010000010">
    <property type="protein sequence ID" value="KAK7102169.1"/>
    <property type="molecule type" value="Genomic_DNA"/>
</dbReference>
<gene>
    <name evidence="2" type="ORF">V1264_020431</name>
</gene>
<proteinExistence type="predicted"/>
<dbReference type="Proteomes" id="UP001374579">
    <property type="component" value="Unassembled WGS sequence"/>
</dbReference>
<evidence type="ECO:0000259" key="1">
    <source>
        <dbReference type="PROSITE" id="PS50878"/>
    </source>
</evidence>